<dbReference type="InterPro" id="IPR000515">
    <property type="entry name" value="MetI-like"/>
</dbReference>
<dbReference type="InterPro" id="IPR050809">
    <property type="entry name" value="UgpAE/MalFG_permease"/>
</dbReference>
<evidence type="ECO:0000256" key="2">
    <source>
        <dbReference type="ARBA" id="ARBA00022448"/>
    </source>
</evidence>
<dbReference type="Proteomes" id="UP000824241">
    <property type="component" value="Unassembled WGS sequence"/>
</dbReference>
<dbReference type="GO" id="GO:0055085">
    <property type="term" value="P:transmembrane transport"/>
    <property type="evidence" value="ECO:0007669"/>
    <property type="project" value="InterPro"/>
</dbReference>
<name>A0A9D1DXU0_9FIRM</name>
<comment type="subcellular location">
    <subcellularLocation>
        <location evidence="1 7">Cell membrane</location>
        <topology evidence="1 7">Multi-pass membrane protein</topology>
    </subcellularLocation>
</comment>
<feature type="domain" description="ABC transmembrane type-1" evidence="8">
    <location>
        <begin position="92"/>
        <end position="306"/>
    </location>
</feature>
<evidence type="ECO:0000256" key="6">
    <source>
        <dbReference type="ARBA" id="ARBA00023136"/>
    </source>
</evidence>
<feature type="transmembrane region" description="Helical" evidence="7">
    <location>
        <begin position="138"/>
        <end position="162"/>
    </location>
</feature>
<dbReference type="GO" id="GO:0005886">
    <property type="term" value="C:plasma membrane"/>
    <property type="evidence" value="ECO:0007669"/>
    <property type="project" value="UniProtKB-SubCell"/>
</dbReference>
<evidence type="ECO:0000256" key="1">
    <source>
        <dbReference type="ARBA" id="ARBA00004651"/>
    </source>
</evidence>
<accession>A0A9D1DXU0</accession>
<gene>
    <name evidence="9" type="ORF">IAB37_05160</name>
</gene>
<keyword evidence="2 7" id="KW-0813">Transport</keyword>
<evidence type="ECO:0000256" key="5">
    <source>
        <dbReference type="ARBA" id="ARBA00022989"/>
    </source>
</evidence>
<evidence type="ECO:0000256" key="3">
    <source>
        <dbReference type="ARBA" id="ARBA00022475"/>
    </source>
</evidence>
<evidence type="ECO:0000313" key="10">
    <source>
        <dbReference type="Proteomes" id="UP000824241"/>
    </source>
</evidence>
<feature type="transmembrane region" description="Helical" evidence="7">
    <location>
        <begin position="182"/>
        <end position="204"/>
    </location>
</feature>
<keyword evidence="3" id="KW-1003">Cell membrane</keyword>
<comment type="caution">
    <text evidence="9">The sequence shown here is derived from an EMBL/GenBank/DDBJ whole genome shotgun (WGS) entry which is preliminary data.</text>
</comment>
<organism evidence="9 10">
    <name type="scientific">Candidatus Faecivivens stercoravium</name>
    <dbReference type="NCBI Taxonomy" id="2840803"/>
    <lineage>
        <taxon>Bacteria</taxon>
        <taxon>Bacillati</taxon>
        <taxon>Bacillota</taxon>
        <taxon>Clostridia</taxon>
        <taxon>Eubacteriales</taxon>
        <taxon>Oscillospiraceae</taxon>
        <taxon>Oscillospiraceae incertae sedis</taxon>
        <taxon>Candidatus Faecivivens</taxon>
    </lineage>
</organism>
<feature type="transmembrane region" description="Helical" evidence="7">
    <location>
        <begin position="225"/>
        <end position="245"/>
    </location>
</feature>
<evidence type="ECO:0000256" key="4">
    <source>
        <dbReference type="ARBA" id="ARBA00022692"/>
    </source>
</evidence>
<dbReference type="EMBL" id="DVHA01000168">
    <property type="protein sequence ID" value="HIR60947.1"/>
    <property type="molecule type" value="Genomic_DNA"/>
</dbReference>
<dbReference type="PROSITE" id="PS50928">
    <property type="entry name" value="ABC_TM1"/>
    <property type="match status" value="1"/>
</dbReference>
<dbReference type="Pfam" id="PF00528">
    <property type="entry name" value="BPD_transp_1"/>
    <property type="match status" value="1"/>
</dbReference>
<dbReference type="CDD" id="cd06261">
    <property type="entry name" value="TM_PBP2"/>
    <property type="match status" value="1"/>
</dbReference>
<dbReference type="PANTHER" id="PTHR43227">
    <property type="entry name" value="BLL4140 PROTEIN"/>
    <property type="match status" value="1"/>
</dbReference>
<dbReference type="Gene3D" id="1.10.3720.10">
    <property type="entry name" value="MetI-like"/>
    <property type="match status" value="1"/>
</dbReference>
<feature type="transmembrane region" description="Helical" evidence="7">
    <location>
        <begin position="96"/>
        <end position="117"/>
    </location>
</feature>
<keyword evidence="6 7" id="KW-0472">Membrane</keyword>
<comment type="similarity">
    <text evidence="7">Belongs to the binding-protein-dependent transport system permease family.</text>
</comment>
<protein>
    <submittedName>
        <fullName evidence="9">Sugar ABC transporter permease</fullName>
    </submittedName>
</protein>
<dbReference type="PANTHER" id="PTHR43227:SF11">
    <property type="entry name" value="BLL4140 PROTEIN"/>
    <property type="match status" value="1"/>
</dbReference>
<evidence type="ECO:0000256" key="7">
    <source>
        <dbReference type="RuleBase" id="RU363032"/>
    </source>
</evidence>
<dbReference type="InterPro" id="IPR035906">
    <property type="entry name" value="MetI-like_sf"/>
</dbReference>
<keyword evidence="4 7" id="KW-0812">Transmembrane</keyword>
<feature type="transmembrane region" description="Helical" evidence="7">
    <location>
        <begin position="33"/>
        <end position="59"/>
    </location>
</feature>
<proteinExistence type="inferred from homology"/>
<reference evidence="9" key="2">
    <citation type="journal article" date="2021" name="PeerJ">
        <title>Extensive microbial diversity within the chicken gut microbiome revealed by metagenomics and culture.</title>
        <authorList>
            <person name="Gilroy R."/>
            <person name="Ravi A."/>
            <person name="Getino M."/>
            <person name="Pursley I."/>
            <person name="Horton D.L."/>
            <person name="Alikhan N.F."/>
            <person name="Baker D."/>
            <person name="Gharbi K."/>
            <person name="Hall N."/>
            <person name="Watson M."/>
            <person name="Adriaenssens E.M."/>
            <person name="Foster-Nyarko E."/>
            <person name="Jarju S."/>
            <person name="Secka A."/>
            <person name="Antonio M."/>
            <person name="Oren A."/>
            <person name="Chaudhuri R.R."/>
            <person name="La Ragione R."/>
            <person name="Hildebrand F."/>
            <person name="Pallen M.J."/>
        </authorList>
    </citation>
    <scope>NUCLEOTIDE SEQUENCE</scope>
    <source>
        <strain evidence="9">CHK189-12415</strain>
    </source>
</reference>
<dbReference type="SUPFAM" id="SSF161098">
    <property type="entry name" value="MetI-like"/>
    <property type="match status" value="1"/>
</dbReference>
<dbReference type="AlphaFoldDB" id="A0A9D1DXU0"/>
<reference evidence="9" key="1">
    <citation type="submission" date="2020-10" db="EMBL/GenBank/DDBJ databases">
        <authorList>
            <person name="Gilroy R."/>
        </authorList>
    </citation>
    <scope>NUCLEOTIDE SEQUENCE</scope>
    <source>
        <strain evidence="9">CHK189-12415</strain>
    </source>
</reference>
<sequence length="319" mass="36150">MQRTAKAPPSSARKYHKYSWHNISRDFRKNWPLMLMLLPTIVFFIVFCYIPMVGLLMAFEDFKPNLGLFRSEFVGLENFTTFFTSVFCWRVIRNTLWLSVLQLIIVFPFTILFALLLNELGSKKYKRTVQTISYMPNFISMVVVAGIIMDFCASDGAITSIVGAITGNYDNLLSLPGAWRPIYIISDIWQGVGFGSIIYVAALAGIDKSLYEAAEIDGANRFQRILHVTIPGILDTIMIMLILRIGQMMSVGYEKTILLYNSQVYETADIISSYVYRMGLLEADYGYSTAVSLFNSVINLILLCVTNTLSKKFTESSLF</sequence>
<evidence type="ECO:0000313" key="9">
    <source>
        <dbReference type="EMBL" id="HIR60947.1"/>
    </source>
</evidence>
<evidence type="ECO:0000259" key="8">
    <source>
        <dbReference type="PROSITE" id="PS50928"/>
    </source>
</evidence>
<keyword evidence="5 7" id="KW-1133">Transmembrane helix</keyword>
<feature type="transmembrane region" description="Helical" evidence="7">
    <location>
        <begin position="285"/>
        <end position="305"/>
    </location>
</feature>